<comment type="similarity">
    <text evidence="1">Belongs to the phD/YefM antitoxin family.</text>
</comment>
<accession>A0ABR8GQH2</accession>
<name>A0ABR8GQH2_9CYAN</name>
<dbReference type="Proteomes" id="UP000660380">
    <property type="component" value="Unassembled WGS sequence"/>
</dbReference>
<gene>
    <name evidence="2" type="ORF">H6G81_13270</name>
</gene>
<dbReference type="RefSeq" id="WP_029632673.1">
    <property type="nucleotide sequence ID" value="NZ_JACJTA010000024.1"/>
</dbReference>
<reference evidence="2 3" key="1">
    <citation type="journal article" date="2020" name="ISME J.">
        <title>Comparative genomics reveals insights into cyanobacterial evolution and habitat adaptation.</title>
        <authorList>
            <person name="Chen M.Y."/>
            <person name="Teng W.K."/>
            <person name="Zhao L."/>
            <person name="Hu C.X."/>
            <person name="Zhou Y.K."/>
            <person name="Han B.P."/>
            <person name="Song L.R."/>
            <person name="Shu W.S."/>
        </authorList>
    </citation>
    <scope>NUCLEOTIDE SEQUENCE [LARGE SCALE GENOMIC DNA]</scope>
    <source>
        <strain evidence="2 3">FACHB-248</strain>
    </source>
</reference>
<keyword evidence="3" id="KW-1185">Reference proteome</keyword>
<evidence type="ECO:0000256" key="1">
    <source>
        <dbReference type="ARBA" id="ARBA00009981"/>
    </source>
</evidence>
<dbReference type="EMBL" id="JACJTA010000024">
    <property type="protein sequence ID" value="MBD2605476.1"/>
    <property type="molecule type" value="Genomic_DNA"/>
</dbReference>
<sequence>MIIISSSETRENWGEIRRKAQRDVIEVQSHGKPDVYILSPEIFEEYQRLKYESLKNKLEKGRLQAEQGHFSDATVDDIVRKGDALYEQRTSNR</sequence>
<dbReference type="SUPFAM" id="SSF143120">
    <property type="entry name" value="YefM-like"/>
    <property type="match status" value="1"/>
</dbReference>
<protein>
    <submittedName>
        <fullName evidence="2">Type II toxin-antitoxin system Phd/YefM family antitoxin</fullName>
    </submittedName>
</protein>
<evidence type="ECO:0000313" key="3">
    <source>
        <dbReference type="Proteomes" id="UP000660380"/>
    </source>
</evidence>
<organism evidence="2 3">
    <name type="scientific">Scytonema hofmannii FACHB-248</name>
    <dbReference type="NCBI Taxonomy" id="1842502"/>
    <lineage>
        <taxon>Bacteria</taxon>
        <taxon>Bacillati</taxon>
        <taxon>Cyanobacteriota</taxon>
        <taxon>Cyanophyceae</taxon>
        <taxon>Nostocales</taxon>
        <taxon>Scytonemataceae</taxon>
        <taxon>Scytonema</taxon>
    </lineage>
</organism>
<comment type="caution">
    <text evidence="2">The sequence shown here is derived from an EMBL/GenBank/DDBJ whole genome shotgun (WGS) entry which is preliminary data.</text>
</comment>
<proteinExistence type="inferred from homology"/>
<dbReference type="InterPro" id="IPR036165">
    <property type="entry name" value="YefM-like_sf"/>
</dbReference>
<evidence type="ECO:0000313" key="2">
    <source>
        <dbReference type="EMBL" id="MBD2605476.1"/>
    </source>
</evidence>